<sequence>MFLIHILEPKVHFSRFINVCLSKNFPDKNENFYNTFPLFTKRKKGVQSMLNYTY</sequence>
<protein>
    <submittedName>
        <fullName evidence="1">Uncharacterized protein</fullName>
    </submittedName>
</protein>
<proteinExistence type="predicted"/>
<dbReference type="AlphaFoldDB" id="A0A0E9WVZ2"/>
<evidence type="ECO:0000313" key="1">
    <source>
        <dbReference type="EMBL" id="JAH94376.1"/>
    </source>
</evidence>
<dbReference type="EMBL" id="GBXM01014201">
    <property type="protein sequence ID" value="JAH94376.1"/>
    <property type="molecule type" value="Transcribed_RNA"/>
</dbReference>
<name>A0A0E9WVZ2_ANGAN</name>
<reference evidence="1" key="2">
    <citation type="journal article" date="2015" name="Fish Shellfish Immunol.">
        <title>Early steps in the European eel (Anguilla anguilla)-Vibrio vulnificus interaction in the gills: Role of the RtxA13 toxin.</title>
        <authorList>
            <person name="Callol A."/>
            <person name="Pajuelo D."/>
            <person name="Ebbesson L."/>
            <person name="Teles M."/>
            <person name="MacKenzie S."/>
            <person name="Amaro C."/>
        </authorList>
    </citation>
    <scope>NUCLEOTIDE SEQUENCE</scope>
</reference>
<accession>A0A0E9WVZ2</accession>
<organism evidence="1">
    <name type="scientific">Anguilla anguilla</name>
    <name type="common">European freshwater eel</name>
    <name type="synonym">Muraena anguilla</name>
    <dbReference type="NCBI Taxonomy" id="7936"/>
    <lineage>
        <taxon>Eukaryota</taxon>
        <taxon>Metazoa</taxon>
        <taxon>Chordata</taxon>
        <taxon>Craniata</taxon>
        <taxon>Vertebrata</taxon>
        <taxon>Euteleostomi</taxon>
        <taxon>Actinopterygii</taxon>
        <taxon>Neopterygii</taxon>
        <taxon>Teleostei</taxon>
        <taxon>Anguilliformes</taxon>
        <taxon>Anguillidae</taxon>
        <taxon>Anguilla</taxon>
    </lineage>
</organism>
<reference evidence="1" key="1">
    <citation type="submission" date="2014-11" db="EMBL/GenBank/DDBJ databases">
        <authorList>
            <person name="Amaro Gonzalez C."/>
        </authorList>
    </citation>
    <scope>NUCLEOTIDE SEQUENCE</scope>
</reference>